<reference evidence="5 6" key="1">
    <citation type="journal article" date="2004" name="Proc. Natl. Acad. Sci. U.S.A.">
        <title>Genome sequence of Picrophilus torridus and its implications for life around pH 0.</title>
        <authorList>
            <person name="Futterer O."/>
            <person name="Angelov A."/>
            <person name="Liesegang H."/>
            <person name="Gottschalk G."/>
            <person name="Schleper C."/>
            <person name="Schepers B."/>
            <person name="Dock C."/>
            <person name="Antranikian G."/>
            <person name="Liebl W."/>
        </authorList>
    </citation>
    <scope>NUCLEOTIDE SEQUENCE [LARGE SCALE GENOMIC DNA]</scope>
    <source>
        <strain evidence="6">ATCC 700027 / DSM 9790 / JCM 10055 / NBRC 100828</strain>
    </source>
</reference>
<evidence type="ECO:0000256" key="3">
    <source>
        <dbReference type="ARBA" id="ARBA00022840"/>
    </source>
</evidence>
<dbReference type="GO" id="GO:0015833">
    <property type="term" value="P:peptide transport"/>
    <property type="evidence" value="ECO:0007669"/>
    <property type="project" value="InterPro"/>
</dbReference>
<dbReference type="FunFam" id="3.40.50.300:FF:000016">
    <property type="entry name" value="Oligopeptide ABC transporter ATP-binding component"/>
    <property type="match status" value="1"/>
</dbReference>
<evidence type="ECO:0000259" key="4">
    <source>
        <dbReference type="PROSITE" id="PS50893"/>
    </source>
</evidence>
<dbReference type="InterPro" id="IPR027417">
    <property type="entry name" value="P-loop_NTPase"/>
</dbReference>
<dbReference type="FunCoup" id="Q6KZ17">
    <property type="interactions" value="21"/>
</dbReference>
<dbReference type="EMBL" id="AE017261">
    <property type="protein sequence ID" value="AAT44035.1"/>
    <property type="molecule type" value="Genomic_DNA"/>
</dbReference>
<dbReference type="GeneID" id="2844706"/>
<evidence type="ECO:0000313" key="6">
    <source>
        <dbReference type="Proteomes" id="UP000000438"/>
    </source>
</evidence>
<dbReference type="GO" id="GO:0016887">
    <property type="term" value="F:ATP hydrolysis activity"/>
    <property type="evidence" value="ECO:0007669"/>
    <property type="project" value="InterPro"/>
</dbReference>
<dbReference type="SMART" id="SM00382">
    <property type="entry name" value="AAA"/>
    <property type="match status" value="1"/>
</dbReference>
<dbReference type="PROSITE" id="PS50893">
    <property type="entry name" value="ABC_TRANSPORTER_2"/>
    <property type="match status" value="1"/>
</dbReference>
<dbReference type="InParanoid" id="Q6KZ17"/>
<dbReference type="GO" id="GO:0005524">
    <property type="term" value="F:ATP binding"/>
    <property type="evidence" value="ECO:0007669"/>
    <property type="project" value="UniProtKB-KW"/>
</dbReference>
<dbReference type="SUPFAM" id="SSF52540">
    <property type="entry name" value="P-loop containing nucleoside triphosphate hydrolases"/>
    <property type="match status" value="1"/>
</dbReference>
<dbReference type="Gene3D" id="3.40.50.300">
    <property type="entry name" value="P-loop containing nucleotide triphosphate hydrolases"/>
    <property type="match status" value="1"/>
</dbReference>
<name>Q6KZ17_PICTO</name>
<dbReference type="AlphaFoldDB" id="Q6KZ17"/>
<dbReference type="CDD" id="cd03257">
    <property type="entry name" value="ABC_NikE_OppD_transporters"/>
    <property type="match status" value="1"/>
</dbReference>
<dbReference type="InterPro" id="IPR003593">
    <property type="entry name" value="AAA+_ATPase"/>
</dbReference>
<dbReference type="PANTHER" id="PTHR43067">
    <property type="entry name" value="OLIGOPEPTIDE/DIPEPTIDE ABC TRANSPORTER, ATPASE SUBUNIT"/>
    <property type="match status" value="1"/>
</dbReference>
<dbReference type="InterPro" id="IPR003439">
    <property type="entry name" value="ABC_transporter-like_ATP-bd"/>
</dbReference>
<protein>
    <submittedName>
        <fullName evidence="5">Oligopeptide ABC transporter Opp2, ATP binding protein</fullName>
    </submittedName>
</protein>
<dbReference type="InterPro" id="IPR013563">
    <property type="entry name" value="Oligopep_ABC_C"/>
</dbReference>
<sequence>MSNNILEVKNLNAGYMSEGGYIRVVNDVSFEIKVGEILGIAGESGSGKTTLVSAIYNSLTYPGIIESGTVLFGGKEILKMSREELRQIRGVDITYVPQGSMDSLNPVKTIENQFNDLFISHGGNITREYVINLLNSVGLSESVLSKYPHEISGGMKQRVIIAMALLYRPKLVVMDEPTTGLDVLVQYEILKMIKNMQKNLNLSIIIITHDISLLFQIADRIMVLYGGEILEFGNYKDLLSNPKHPYTKLLLDSIPSILRPVDKLATIPGEPMNFISRPEGCVFYPRCPFSKETCSRIHPELYIVDNVEYRCLRFPEWAKEVNNI</sequence>
<dbReference type="RefSeq" id="WP_011178251.1">
    <property type="nucleotide sequence ID" value="NC_005877.1"/>
</dbReference>
<gene>
    <name evidence="5" type="ordered locus">PTO1450</name>
</gene>
<dbReference type="Pfam" id="PF00005">
    <property type="entry name" value="ABC_tran"/>
    <property type="match status" value="1"/>
</dbReference>
<evidence type="ECO:0000313" key="5">
    <source>
        <dbReference type="EMBL" id="AAT44035.1"/>
    </source>
</evidence>
<keyword evidence="2" id="KW-0547">Nucleotide-binding</keyword>
<dbReference type="PaxDb" id="263820-PTO1450"/>
<keyword evidence="1" id="KW-0813">Transport</keyword>
<dbReference type="Proteomes" id="UP000000438">
    <property type="component" value="Chromosome"/>
</dbReference>
<keyword evidence="3" id="KW-0067">ATP-binding</keyword>
<dbReference type="PANTHER" id="PTHR43067:SF3">
    <property type="entry name" value="MALTOSE ABC TRANSPORTER, ATP-BINDING PROTEIN"/>
    <property type="match status" value="1"/>
</dbReference>
<accession>Q6KZ17</accession>
<organism evidence="5 6">
    <name type="scientific">Picrophilus torridus (strain ATCC 700027 / DSM 9790 / JCM 10055 / NBRC 100828 / KAW 2/3)</name>
    <dbReference type="NCBI Taxonomy" id="1122961"/>
    <lineage>
        <taxon>Archaea</taxon>
        <taxon>Methanobacteriati</taxon>
        <taxon>Thermoplasmatota</taxon>
        <taxon>Thermoplasmata</taxon>
        <taxon>Thermoplasmatales</taxon>
        <taxon>Picrophilaceae</taxon>
        <taxon>Picrophilus</taxon>
    </lineage>
</organism>
<dbReference type="InterPro" id="IPR017871">
    <property type="entry name" value="ABC_transporter-like_CS"/>
</dbReference>
<dbReference type="KEGG" id="pto:PTO1450"/>
<dbReference type="PROSITE" id="PS00211">
    <property type="entry name" value="ABC_TRANSPORTER_1"/>
    <property type="match status" value="1"/>
</dbReference>
<evidence type="ECO:0000256" key="1">
    <source>
        <dbReference type="ARBA" id="ARBA00022448"/>
    </source>
</evidence>
<dbReference type="Pfam" id="PF08352">
    <property type="entry name" value="oligo_HPY"/>
    <property type="match status" value="1"/>
</dbReference>
<feature type="domain" description="ABC transporter" evidence="4">
    <location>
        <begin position="6"/>
        <end position="251"/>
    </location>
</feature>
<proteinExistence type="predicted"/>
<evidence type="ECO:0000256" key="2">
    <source>
        <dbReference type="ARBA" id="ARBA00022741"/>
    </source>
</evidence>
<dbReference type="eggNOG" id="arCOG00181">
    <property type="taxonomic scope" value="Archaea"/>
</dbReference>
<dbReference type="STRING" id="263820.PTO1450"/>
<dbReference type="HOGENOM" id="CLU_000604_1_23_2"/>
<dbReference type="NCBIfam" id="TIGR01727">
    <property type="entry name" value="oligo_HPY"/>
    <property type="match status" value="1"/>
</dbReference>